<dbReference type="SUPFAM" id="SSF52540">
    <property type="entry name" value="P-loop containing nucleoside triphosphate hydrolases"/>
    <property type="match status" value="1"/>
</dbReference>
<dbReference type="InterPro" id="IPR027417">
    <property type="entry name" value="P-loop_NTPase"/>
</dbReference>
<protein>
    <recommendedName>
        <fullName evidence="2">AAA+ ATPase domain-containing protein</fullName>
    </recommendedName>
</protein>
<dbReference type="PANTHER" id="PTHR11669">
    <property type="entry name" value="REPLICATION FACTOR C / DNA POLYMERASE III GAMMA-TAU SUBUNIT"/>
    <property type="match status" value="1"/>
</dbReference>
<dbReference type="Gene3D" id="1.10.8.60">
    <property type="match status" value="1"/>
</dbReference>
<dbReference type="AlphaFoldDB" id="A0A0L0P411"/>
<evidence type="ECO:0000256" key="1">
    <source>
        <dbReference type="ARBA" id="ARBA00022705"/>
    </source>
</evidence>
<dbReference type="Gene3D" id="3.40.50.300">
    <property type="entry name" value="P-loop containing nucleotide triphosphate hydrolases"/>
    <property type="match status" value="1"/>
</dbReference>
<dbReference type="Pfam" id="PF22534">
    <property type="entry name" value="RFC_C"/>
    <property type="match status" value="1"/>
</dbReference>
<dbReference type="Gene3D" id="1.20.272.10">
    <property type="match status" value="1"/>
</dbReference>
<evidence type="ECO:0000313" key="3">
    <source>
        <dbReference type="EMBL" id="KNE01029.1"/>
    </source>
</evidence>
<evidence type="ECO:0000313" key="4">
    <source>
        <dbReference type="Proteomes" id="UP000037122"/>
    </source>
</evidence>
<dbReference type="GO" id="GO:0005663">
    <property type="term" value="C:DNA replication factor C complex"/>
    <property type="evidence" value="ECO:0007669"/>
    <property type="project" value="TreeGrafter"/>
</dbReference>
<accession>A0A0L0P411</accession>
<dbReference type="VEuPathDB" id="FungiDB:CJI96_0001875"/>
<dbReference type="VEuPathDB" id="FungiDB:CJJ09_000767"/>
<dbReference type="GO" id="GO:0006281">
    <property type="term" value="P:DNA repair"/>
    <property type="evidence" value="ECO:0007669"/>
    <property type="project" value="TreeGrafter"/>
</dbReference>
<dbReference type="VEuPathDB" id="FungiDB:CJJ07_000868"/>
<keyword evidence="1" id="KW-0235">DNA replication</keyword>
<dbReference type="GO" id="GO:0006271">
    <property type="term" value="P:DNA strand elongation involved in DNA replication"/>
    <property type="evidence" value="ECO:0007669"/>
    <property type="project" value="UniProtKB-ARBA"/>
</dbReference>
<dbReference type="GO" id="GO:0031389">
    <property type="term" value="C:Rad17 RFC-like complex"/>
    <property type="evidence" value="ECO:0007669"/>
    <property type="project" value="TreeGrafter"/>
</dbReference>
<dbReference type="Pfam" id="PF21960">
    <property type="entry name" value="RCF1-5-like_lid"/>
    <property type="match status" value="1"/>
</dbReference>
<organism evidence="3 4">
    <name type="scientific">Candidozyma auris</name>
    <name type="common">Yeast</name>
    <name type="synonym">Candida auris</name>
    <dbReference type="NCBI Taxonomy" id="498019"/>
    <lineage>
        <taxon>Eukaryota</taxon>
        <taxon>Fungi</taxon>
        <taxon>Dikarya</taxon>
        <taxon>Ascomycota</taxon>
        <taxon>Saccharomycotina</taxon>
        <taxon>Pichiomycetes</taxon>
        <taxon>Metschnikowiaceae</taxon>
        <taxon>Candidozyma</taxon>
    </lineage>
</organism>
<dbReference type="GO" id="GO:0031390">
    <property type="term" value="C:Ctf18 RFC-like complex"/>
    <property type="evidence" value="ECO:0007669"/>
    <property type="project" value="TreeGrafter"/>
</dbReference>
<dbReference type="InterPro" id="IPR050238">
    <property type="entry name" value="DNA_Rep/Repair_Clamp_Loader"/>
</dbReference>
<dbReference type="VEuPathDB" id="FungiDB:CJI97_003413"/>
<dbReference type="FunFam" id="3.40.50.300:FF:000136">
    <property type="entry name" value="Replication factor C subunit 5"/>
    <property type="match status" value="1"/>
</dbReference>
<dbReference type="SUPFAM" id="SSF48019">
    <property type="entry name" value="post-AAA+ oligomerization domain-like"/>
    <property type="match status" value="1"/>
</dbReference>
<dbReference type="CDD" id="cd00009">
    <property type="entry name" value="AAA"/>
    <property type="match status" value="1"/>
</dbReference>
<dbReference type="Proteomes" id="UP000037122">
    <property type="component" value="Unassembled WGS sequence"/>
</dbReference>
<evidence type="ECO:0000259" key="2">
    <source>
        <dbReference type="SMART" id="SM00382"/>
    </source>
</evidence>
<gene>
    <name evidence="3" type="ORF">QG37_01902</name>
</gene>
<dbReference type="PANTHER" id="PTHR11669:SF1">
    <property type="entry name" value="REPLICATION FACTOR C SUBUNIT 3"/>
    <property type="match status" value="1"/>
</dbReference>
<name>A0A0L0P411_CANAR</name>
<dbReference type="FunFam" id="1.10.8.60:FF:000030">
    <property type="entry name" value="replication factor C subunit 3"/>
    <property type="match status" value="1"/>
</dbReference>
<feature type="domain" description="AAA+ ATPase" evidence="2">
    <location>
        <begin position="57"/>
        <end position="218"/>
    </location>
</feature>
<dbReference type="VEuPathDB" id="FungiDB:B9J08_003338"/>
<dbReference type="Pfam" id="PF13177">
    <property type="entry name" value="DNA_pol3_delta2"/>
    <property type="match status" value="1"/>
</dbReference>
<dbReference type="GO" id="GO:0031391">
    <property type="term" value="C:Elg1 RFC-like complex"/>
    <property type="evidence" value="ECO:0007669"/>
    <property type="project" value="TreeGrafter"/>
</dbReference>
<dbReference type="SMART" id="SM00382">
    <property type="entry name" value="AAA"/>
    <property type="match status" value="1"/>
</dbReference>
<reference evidence="4" key="1">
    <citation type="journal article" date="2015" name="BMC Genomics">
        <title>Draft genome of a commonly misdiagnosed multidrug resistant pathogen Candida auris.</title>
        <authorList>
            <person name="Chatterjee S."/>
            <person name="Alampalli S.V."/>
            <person name="Nageshan R.K."/>
            <person name="Chettiar S.T."/>
            <person name="Joshi S."/>
            <person name="Tatu U.S."/>
        </authorList>
    </citation>
    <scope>NUCLEOTIDE SEQUENCE [LARGE SCALE GENOMIC DNA]</scope>
    <source>
        <strain evidence="4">6684</strain>
    </source>
</reference>
<dbReference type="GO" id="GO:0003689">
    <property type="term" value="F:DNA clamp loader activity"/>
    <property type="evidence" value="ECO:0007669"/>
    <property type="project" value="TreeGrafter"/>
</dbReference>
<dbReference type="InterPro" id="IPR008921">
    <property type="entry name" value="DNA_pol3_clamp-load_cplx_C"/>
</dbReference>
<sequence length="385" mass="43123">MPRVEVKKFTSHPSKVLKTTCPKMSLWVDKYRPKKLEQLSFHHSTTEHLRALASTGDFPHLLVYGPTGAGKKTRIYSTLNELFGAQTEKLKIDVKTFTTTSNRKLEFNVLSSPYHMEITPSDMGNNDRVVIQDLLKEVASTEQVDFSNQGKNGPKHRFKVVIINEADSLSRDAQAALRRTMEKYSSNIRIIMVCNMISSIISPIKSRTFLVRVAAPSTKDIADILGNIAKKELVKFTSDDEVAKQKYLEAVAASSGRNLRRALLSFETLAMQQDVLDVNNLEATAVALDWESIIINMARSVMQNKTVANLGKLRMTFYELLSHCIPARLILKELAMHIMRALGNDTKRVVAVIELAAVFDERLSLGLKAIFHLEGFVAKTMVALS</sequence>
<dbReference type="InterPro" id="IPR003593">
    <property type="entry name" value="AAA+_ATPase"/>
</dbReference>
<comment type="caution">
    <text evidence="3">The sequence shown here is derived from an EMBL/GenBank/DDBJ whole genome shotgun (WGS) entry which is preliminary data.</text>
</comment>
<dbReference type="VEuPathDB" id="FungiDB:QG37_01902"/>
<dbReference type="GO" id="GO:0003677">
    <property type="term" value="F:DNA binding"/>
    <property type="evidence" value="ECO:0007669"/>
    <property type="project" value="InterPro"/>
</dbReference>
<dbReference type="EMBL" id="LGST01000016">
    <property type="protein sequence ID" value="KNE01029.1"/>
    <property type="molecule type" value="Genomic_DNA"/>
</dbReference>
<proteinExistence type="predicted"/>